<gene>
    <name evidence="10" type="ORF">SAMN04488525_10925</name>
</gene>
<keyword evidence="4" id="KW-0997">Cell inner membrane</keyword>
<organism evidence="10 11">
    <name type="scientific">Trichococcus collinsii</name>
    <dbReference type="NCBI Taxonomy" id="157076"/>
    <lineage>
        <taxon>Bacteria</taxon>
        <taxon>Bacillati</taxon>
        <taxon>Bacillota</taxon>
        <taxon>Bacilli</taxon>
        <taxon>Lactobacillales</taxon>
        <taxon>Carnobacteriaceae</taxon>
        <taxon>Trichococcus</taxon>
    </lineage>
</organism>
<feature type="transmembrane region" description="Helical" evidence="8">
    <location>
        <begin position="155"/>
        <end position="172"/>
    </location>
</feature>
<feature type="transmembrane region" description="Helical" evidence="8">
    <location>
        <begin position="356"/>
        <end position="374"/>
    </location>
</feature>
<dbReference type="EMBL" id="FNQH01000009">
    <property type="protein sequence ID" value="SEA88351.1"/>
    <property type="molecule type" value="Genomic_DNA"/>
</dbReference>
<feature type="transmembrane region" description="Helical" evidence="8">
    <location>
        <begin position="94"/>
        <end position="118"/>
    </location>
</feature>
<keyword evidence="7 8" id="KW-0472">Membrane</keyword>
<evidence type="ECO:0000313" key="10">
    <source>
        <dbReference type="EMBL" id="SEA88351.1"/>
    </source>
</evidence>
<dbReference type="InterPro" id="IPR024989">
    <property type="entry name" value="MFS_assoc_dom"/>
</dbReference>
<evidence type="ECO:0000256" key="7">
    <source>
        <dbReference type="ARBA" id="ARBA00023136"/>
    </source>
</evidence>
<feature type="transmembrane region" description="Helical" evidence="8">
    <location>
        <begin position="269"/>
        <end position="286"/>
    </location>
</feature>
<keyword evidence="2" id="KW-0813">Transport</keyword>
<dbReference type="GO" id="GO:0005886">
    <property type="term" value="C:plasma membrane"/>
    <property type="evidence" value="ECO:0007669"/>
    <property type="project" value="UniProtKB-SubCell"/>
</dbReference>
<keyword evidence="6 8" id="KW-1133">Transmembrane helix</keyword>
<keyword evidence="3" id="KW-1003">Cell membrane</keyword>
<sequence length="390" mass="43867">MKLINYFRGIYLSQYILMAGLMTQIVPYLTHLGYDSIQRGWLLASYSFTTIFFQVYVGYLCDKKRRVKLFYVAVIISLAIFSSLFFFITKRIFFLHLILLALAGGLCNTSAAVVDNWVISNKNARSQFSGIKAVGSLGWGISSILLPLLVSGTHFALLAYIISGIALLLLFLSSRIKEDDVRNEIHSAEISKEDVIKLVRNNQYVAFTFVFFLIYLTIVANNTLIIDKILSFPTGYRFVGMKWAIQSFCEVPAYFLLNRFSRKVKNEMLIYLACLALFVQFGIYYFAATVEIIVVASFLQIFTVPLFSLGSRMMIHKVTPEKLLSTGQLLSISFYMGVASFISPLLSGFVSNLMHINAAIVTFIIFPVCAVIVLKTASLKHSRIEQGDGV</sequence>
<dbReference type="InterPro" id="IPR036259">
    <property type="entry name" value="MFS_trans_sf"/>
</dbReference>
<feature type="domain" description="Major facilitator superfamily associated" evidence="9">
    <location>
        <begin position="9"/>
        <end position="352"/>
    </location>
</feature>
<keyword evidence="11" id="KW-1185">Reference proteome</keyword>
<feature type="transmembrane region" description="Helical" evidence="8">
    <location>
        <begin position="40"/>
        <end position="57"/>
    </location>
</feature>
<dbReference type="PANTHER" id="PTHR23522:SF10">
    <property type="entry name" value="3-PHENYLPROPIONIC ACID TRANSPORTER-RELATED"/>
    <property type="match status" value="1"/>
</dbReference>
<feature type="transmembrane region" description="Helical" evidence="8">
    <location>
        <begin position="292"/>
        <end position="309"/>
    </location>
</feature>
<dbReference type="Pfam" id="PF12832">
    <property type="entry name" value="MFS_1_like"/>
    <property type="match status" value="1"/>
</dbReference>
<dbReference type="Gene3D" id="1.20.1250.20">
    <property type="entry name" value="MFS general substrate transporter like domains"/>
    <property type="match status" value="2"/>
</dbReference>
<evidence type="ECO:0000313" key="11">
    <source>
        <dbReference type="Proteomes" id="UP000199042"/>
    </source>
</evidence>
<evidence type="ECO:0000256" key="4">
    <source>
        <dbReference type="ARBA" id="ARBA00022519"/>
    </source>
</evidence>
<evidence type="ECO:0000256" key="8">
    <source>
        <dbReference type="SAM" id="Phobius"/>
    </source>
</evidence>
<feature type="transmembrane region" description="Helical" evidence="8">
    <location>
        <begin position="204"/>
        <end position="226"/>
    </location>
</feature>
<accession>A0AB38A395</accession>
<evidence type="ECO:0000256" key="6">
    <source>
        <dbReference type="ARBA" id="ARBA00022989"/>
    </source>
</evidence>
<feature type="transmembrane region" description="Helical" evidence="8">
    <location>
        <begin position="238"/>
        <end position="257"/>
    </location>
</feature>
<feature type="transmembrane region" description="Helical" evidence="8">
    <location>
        <begin position="130"/>
        <end position="149"/>
    </location>
</feature>
<evidence type="ECO:0000259" key="9">
    <source>
        <dbReference type="Pfam" id="PF12832"/>
    </source>
</evidence>
<evidence type="ECO:0000256" key="3">
    <source>
        <dbReference type="ARBA" id="ARBA00022475"/>
    </source>
</evidence>
<feature type="transmembrane region" description="Helical" evidence="8">
    <location>
        <begin position="329"/>
        <end position="350"/>
    </location>
</feature>
<feature type="transmembrane region" description="Helical" evidence="8">
    <location>
        <begin position="12"/>
        <end position="34"/>
    </location>
</feature>
<feature type="transmembrane region" description="Helical" evidence="8">
    <location>
        <begin position="69"/>
        <end position="88"/>
    </location>
</feature>
<protein>
    <submittedName>
        <fullName evidence="10">Na+/melibiose symporter</fullName>
    </submittedName>
</protein>
<evidence type="ECO:0000256" key="1">
    <source>
        <dbReference type="ARBA" id="ARBA00004429"/>
    </source>
</evidence>
<evidence type="ECO:0000256" key="5">
    <source>
        <dbReference type="ARBA" id="ARBA00022692"/>
    </source>
</evidence>
<comment type="caution">
    <text evidence="10">The sequence shown here is derived from an EMBL/GenBank/DDBJ whole genome shotgun (WGS) entry which is preliminary data.</text>
</comment>
<proteinExistence type="predicted"/>
<keyword evidence="5 8" id="KW-0812">Transmembrane</keyword>
<reference evidence="10 11" key="1">
    <citation type="submission" date="2016-10" db="EMBL/GenBank/DDBJ databases">
        <authorList>
            <person name="Varghese N."/>
            <person name="Submissions S."/>
        </authorList>
    </citation>
    <scope>NUCLEOTIDE SEQUENCE [LARGE SCALE GENOMIC DNA]</scope>
    <source>
        <strain evidence="10 11">DSM 14526</strain>
    </source>
</reference>
<name>A0AB38A395_9LACT</name>
<evidence type="ECO:0000256" key="2">
    <source>
        <dbReference type="ARBA" id="ARBA00022448"/>
    </source>
</evidence>
<dbReference type="RefSeq" id="WP_086986563.1">
    <property type="nucleotide sequence ID" value="NZ_FJNA01000002.1"/>
</dbReference>
<dbReference type="SUPFAM" id="SSF103473">
    <property type="entry name" value="MFS general substrate transporter"/>
    <property type="match status" value="1"/>
</dbReference>
<dbReference type="AlphaFoldDB" id="A0AB38A395"/>
<dbReference type="PANTHER" id="PTHR23522">
    <property type="entry name" value="BLL5896 PROTEIN"/>
    <property type="match status" value="1"/>
</dbReference>
<dbReference type="Proteomes" id="UP000199042">
    <property type="component" value="Unassembled WGS sequence"/>
</dbReference>
<comment type="subcellular location">
    <subcellularLocation>
        <location evidence="1">Cell inner membrane</location>
        <topology evidence="1">Multi-pass membrane protein</topology>
    </subcellularLocation>
</comment>